<proteinExistence type="predicted"/>
<dbReference type="Proteomes" id="UP001221757">
    <property type="component" value="Unassembled WGS sequence"/>
</dbReference>
<name>A0AAD7D1Z6_MYCRO</name>
<dbReference type="EMBL" id="JARKIE010000164">
    <property type="protein sequence ID" value="KAJ7672910.1"/>
    <property type="molecule type" value="Genomic_DNA"/>
</dbReference>
<comment type="caution">
    <text evidence="2">The sequence shown here is derived from an EMBL/GenBank/DDBJ whole genome shotgun (WGS) entry which is preliminary data.</text>
</comment>
<reference evidence="2" key="1">
    <citation type="submission" date="2023-03" db="EMBL/GenBank/DDBJ databases">
        <title>Massive genome expansion in bonnet fungi (Mycena s.s.) driven by repeated elements and novel gene families across ecological guilds.</title>
        <authorList>
            <consortium name="Lawrence Berkeley National Laboratory"/>
            <person name="Harder C.B."/>
            <person name="Miyauchi S."/>
            <person name="Viragh M."/>
            <person name="Kuo A."/>
            <person name="Thoen E."/>
            <person name="Andreopoulos B."/>
            <person name="Lu D."/>
            <person name="Skrede I."/>
            <person name="Drula E."/>
            <person name="Henrissat B."/>
            <person name="Morin E."/>
            <person name="Kohler A."/>
            <person name="Barry K."/>
            <person name="LaButti K."/>
            <person name="Morin E."/>
            <person name="Salamov A."/>
            <person name="Lipzen A."/>
            <person name="Mereny Z."/>
            <person name="Hegedus B."/>
            <person name="Baldrian P."/>
            <person name="Stursova M."/>
            <person name="Weitz H."/>
            <person name="Taylor A."/>
            <person name="Grigoriev I.V."/>
            <person name="Nagy L.G."/>
            <person name="Martin F."/>
            <person name="Kauserud H."/>
        </authorList>
    </citation>
    <scope>NUCLEOTIDE SEQUENCE</scope>
    <source>
        <strain evidence="2">CBHHK067</strain>
    </source>
</reference>
<feature type="compositionally biased region" description="Polar residues" evidence="1">
    <location>
        <begin position="91"/>
        <end position="106"/>
    </location>
</feature>
<protein>
    <submittedName>
        <fullName evidence="2">Uncharacterized protein</fullName>
    </submittedName>
</protein>
<dbReference type="AlphaFoldDB" id="A0AAD7D1Z6"/>
<evidence type="ECO:0000256" key="1">
    <source>
        <dbReference type="SAM" id="MobiDB-lite"/>
    </source>
</evidence>
<evidence type="ECO:0000313" key="2">
    <source>
        <dbReference type="EMBL" id="KAJ7672910.1"/>
    </source>
</evidence>
<feature type="region of interest" description="Disordered" evidence="1">
    <location>
        <begin position="91"/>
        <end position="120"/>
    </location>
</feature>
<organism evidence="2 3">
    <name type="scientific">Mycena rosella</name>
    <name type="common">Pink bonnet</name>
    <name type="synonym">Agaricus rosellus</name>
    <dbReference type="NCBI Taxonomy" id="1033263"/>
    <lineage>
        <taxon>Eukaryota</taxon>
        <taxon>Fungi</taxon>
        <taxon>Dikarya</taxon>
        <taxon>Basidiomycota</taxon>
        <taxon>Agaricomycotina</taxon>
        <taxon>Agaricomycetes</taxon>
        <taxon>Agaricomycetidae</taxon>
        <taxon>Agaricales</taxon>
        <taxon>Marasmiineae</taxon>
        <taxon>Mycenaceae</taxon>
        <taxon>Mycena</taxon>
    </lineage>
</organism>
<accession>A0AAD7D1Z6</accession>
<feature type="region of interest" description="Disordered" evidence="1">
    <location>
        <begin position="287"/>
        <end position="323"/>
    </location>
</feature>
<gene>
    <name evidence="2" type="ORF">B0H17DRAFT_1141013</name>
</gene>
<keyword evidence="3" id="KW-1185">Reference proteome</keyword>
<evidence type="ECO:0000313" key="3">
    <source>
        <dbReference type="Proteomes" id="UP001221757"/>
    </source>
</evidence>
<sequence>MYFLGPQIFSEFMDLSCEKYEPSDDGFRSGIGFGGRFGVWEKHIKTFLFFSFVRCKAQIRPRFHPAISIACTHIPEFYRRARVRNAVRINDNSTSGPAASRANLTSMRKAAPARLHSESETRCLPRARDLAHRTALLSRDVALSRAPICPRRSSARSPHPAHMHSSASLVRVGNLLLACRDRPAGLLVHPRPPSIRSVLTEGLATRDAAALPPGFWCDAIRSPPYLVLAGALKYRTQSDAFLATPAPSRTRHPPHSVSLMRTARAFRSQRAIQLRERVLKAHLRLDDASSSNVARPKRAGKGREPDAQGNPSTALLLEMRDSE</sequence>